<dbReference type="Pfam" id="PF12697">
    <property type="entry name" value="Abhydrolase_6"/>
    <property type="match status" value="1"/>
</dbReference>
<gene>
    <name evidence="3" type="ORF">GGR17_002169</name>
</gene>
<accession>A0A840CBA4</accession>
<dbReference type="PANTHER" id="PTHR43798">
    <property type="entry name" value="MONOACYLGLYCEROL LIPASE"/>
    <property type="match status" value="1"/>
</dbReference>
<dbReference type="EMBL" id="JACIEQ010000002">
    <property type="protein sequence ID" value="MBB4022360.1"/>
    <property type="molecule type" value="Genomic_DNA"/>
</dbReference>
<dbReference type="PRINTS" id="PR00111">
    <property type="entry name" value="ABHYDROLASE"/>
</dbReference>
<dbReference type="Proteomes" id="UP000585681">
    <property type="component" value="Unassembled WGS sequence"/>
</dbReference>
<keyword evidence="4" id="KW-1185">Reference proteome</keyword>
<dbReference type="SUPFAM" id="SSF53474">
    <property type="entry name" value="alpha/beta-Hydrolases"/>
    <property type="match status" value="1"/>
</dbReference>
<evidence type="ECO:0000313" key="4">
    <source>
        <dbReference type="Proteomes" id="UP000585681"/>
    </source>
</evidence>
<proteinExistence type="predicted"/>
<dbReference type="InterPro" id="IPR000073">
    <property type="entry name" value="AB_hydrolase_1"/>
</dbReference>
<dbReference type="RefSeq" id="WP_054538985.1">
    <property type="nucleotide sequence ID" value="NZ_JACIEQ010000002.1"/>
</dbReference>
<dbReference type="GO" id="GO:0016020">
    <property type="term" value="C:membrane"/>
    <property type="evidence" value="ECO:0007669"/>
    <property type="project" value="TreeGrafter"/>
</dbReference>
<evidence type="ECO:0000259" key="2">
    <source>
        <dbReference type="Pfam" id="PF12697"/>
    </source>
</evidence>
<dbReference type="InterPro" id="IPR029058">
    <property type="entry name" value="AB_hydrolase_fold"/>
</dbReference>
<dbReference type="PANTHER" id="PTHR43798:SF31">
    <property type="entry name" value="AB HYDROLASE SUPERFAMILY PROTEIN YCLE"/>
    <property type="match status" value="1"/>
</dbReference>
<protein>
    <submittedName>
        <fullName evidence="3">Pimeloyl-ACP methyl ester carboxylesterase</fullName>
    </submittedName>
</protein>
<sequence length="324" mass="33950">MTDVLTHPGAAPADRSLAARLMSGGMPAQDVVVIAAAERRPDGPFAQFRRSMRERFQAITNVGLTHPASGQAALARHDLPGRNGLPALSYLAAGDSAGRPVVFIHGTPGEASDWAPFLRRAPAGQHRLAIDRPGFGRSGPGAPVVALPEQARAIAALLEAGPGPAVVVGSSYGGPVALQLAANHPDLVSGVLLVGAAADPVRERTHPAQRLAALRAVSSLLPRPLVHSNAELLVLRRELEALGQRIGRIRAPVTILQGLHDTLVPAENAAYLAERLVGVARRRVVLVERAGHFLHILRSTLVEDTLRHLLAESKTPGPAPAALS</sequence>
<evidence type="ECO:0000313" key="3">
    <source>
        <dbReference type="EMBL" id="MBB4022360.1"/>
    </source>
</evidence>
<organism evidence="3 4">
    <name type="scientific">Actibacterium naphthalenivorans</name>
    <dbReference type="NCBI Taxonomy" id="1614693"/>
    <lineage>
        <taxon>Bacteria</taxon>
        <taxon>Pseudomonadati</taxon>
        <taxon>Pseudomonadota</taxon>
        <taxon>Alphaproteobacteria</taxon>
        <taxon>Rhodobacterales</taxon>
        <taxon>Roseobacteraceae</taxon>
        <taxon>Actibacterium</taxon>
    </lineage>
</organism>
<keyword evidence="1" id="KW-0378">Hydrolase</keyword>
<feature type="domain" description="AB hydrolase-1" evidence="2">
    <location>
        <begin position="101"/>
        <end position="296"/>
    </location>
</feature>
<name>A0A840CBA4_9RHOB</name>
<reference evidence="3" key="1">
    <citation type="submission" date="2020-08" db="EMBL/GenBank/DDBJ databases">
        <title>Genomic Encyclopedia of Type Strains, Phase IV (KMG-IV): sequencing the most valuable type-strain genomes for metagenomic binning, comparative biology and taxonomic classification.</title>
        <authorList>
            <person name="Goeker M."/>
        </authorList>
    </citation>
    <scope>NUCLEOTIDE SEQUENCE [LARGE SCALE GENOMIC DNA]</scope>
    <source>
        <strain evidence="3">DSM 105040</strain>
    </source>
</reference>
<dbReference type="Gene3D" id="3.40.50.1820">
    <property type="entry name" value="alpha/beta hydrolase"/>
    <property type="match status" value="1"/>
</dbReference>
<dbReference type="InterPro" id="IPR050266">
    <property type="entry name" value="AB_hydrolase_sf"/>
</dbReference>
<comment type="caution">
    <text evidence="3">The sequence shown here is derived from an EMBL/GenBank/DDBJ whole genome shotgun (WGS) entry which is preliminary data.</text>
</comment>
<dbReference type="AlphaFoldDB" id="A0A840CBA4"/>
<evidence type="ECO:0000256" key="1">
    <source>
        <dbReference type="ARBA" id="ARBA00022801"/>
    </source>
</evidence>
<dbReference type="GO" id="GO:0016787">
    <property type="term" value="F:hydrolase activity"/>
    <property type="evidence" value="ECO:0007669"/>
    <property type="project" value="UniProtKB-KW"/>
</dbReference>